<dbReference type="Gene3D" id="3.30.1330.10">
    <property type="entry name" value="PurM-like, N-terminal domain"/>
    <property type="match status" value="2"/>
</dbReference>
<feature type="domain" description="PurM-like C-terminal" evidence="18">
    <location>
        <begin position="471"/>
        <end position="616"/>
    </location>
</feature>
<dbReference type="InterPro" id="IPR036604">
    <property type="entry name" value="PurS-like_sf"/>
</dbReference>
<evidence type="ECO:0000256" key="14">
    <source>
        <dbReference type="ARBA" id="ARBA00029823"/>
    </source>
</evidence>
<dbReference type="GO" id="GO:0046872">
    <property type="term" value="F:metal ion binding"/>
    <property type="evidence" value="ECO:0007669"/>
    <property type="project" value="UniProtKB-KW"/>
</dbReference>
<dbReference type="PANTHER" id="PTHR10099:SF1">
    <property type="entry name" value="PHOSPHORIBOSYLFORMYLGLYCINAMIDINE SYNTHASE"/>
    <property type="match status" value="1"/>
</dbReference>
<comment type="similarity">
    <text evidence="3">In the N-terminal section; belongs to the FGAMS family.</text>
</comment>
<evidence type="ECO:0000313" key="23">
    <source>
        <dbReference type="Proteomes" id="UP000616769"/>
    </source>
</evidence>
<evidence type="ECO:0000256" key="11">
    <source>
        <dbReference type="ARBA" id="ARBA00022840"/>
    </source>
</evidence>
<evidence type="ECO:0000256" key="9">
    <source>
        <dbReference type="ARBA" id="ARBA00022741"/>
    </source>
</evidence>
<evidence type="ECO:0000256" key="8">
    <source>
        <dbReference type="ARBA" id="ARBA00022723"/>
    </source>
</evidence>
<dbReference type="OrthoDB" id="6666987at2759"/>
<feature type="domain" description="FGAR-AT PurM N-terminal-like" evidence="21">
    <location>
        <begin position="679"/>
        <end position="837"/>
    </location>
</feature>
<dbReference type="InterPro" id="IPR010918">
    <property type="entry name" value="PurM-like_C_dom"/>
</dbReference>
<accession>A0A132AGS5</accession>
<evidence type="ECO:0000259" key="21">
    <source>
        <dbReference type="Pfam" id="PF22689"/>
    </source>
</evidence>
<comment type="function">
    <text evidence="16">Phosphoribosylformylglycinamidine synthase involved in the purines biosynthetic pathway. Catalyzes the ATP-dependent conversion of formylglycinamide ribonucleotide (FGAR) and glutamine to yield formylglycinamidine ribonucleotide (FGAM) and glutamate.</text>
</comment>
<evidence type="ECO:0000256" key="12">
    <source>
        <dbReference type="ARBA" id="ARBA00022842"/>
    </source>
</evidence>
<evidence type="ECO:0000259" key="20">
    <source>
        <dbReference type="Pfam" id="PF18076"/>
    </source>
</evidence>
<comment type="pathway">
    <text evidence="2">Purine metabolism; IMP biosynthesis via de novo pathway; 5-amino-1-(5-phospho-D-ribosyl)imidazole from N(2)-formyl-N(1)-(5-phospho-D-ribosyl)glycinamide: step 1/2.</text>
</comment>
<comment type="caution">
    <text evidence="22">The sequence shown here is derived from an EMBL/GenBank/DDBJ whole genome shotgun (WGS) entry which is preliminary data.</text>
</comment>
<reference evidence="22 23" key="1">
    <citation type="journal article" date="2015" name="Parasit. Vectors">
        <title>Draft genome of the scabies mite.</title>
        <authorList>
            <person name="Rider S.D.Jr."/>
            <person name="Morgan M.S."/>
            <person name="Arlian L.G."/>
        </authorList>
    </citation>
    <scope>NUCLEOTIDE SEQUENCE [LARGE SCALE GENOMIC DNA]</scope>
    <source>
        <strain evidence="22">Arlian Lab</strain>
    </source>
</reference>
<dbReference type="Pfam" id="PF02769">
    <property type="entry name" value="AIRS_C"/>
    <property type="match status" value="2"/>
</dbReference>
<protein>
    <recommendedName>
        <fullName evidence="17">Phosphoribosylformylglycinamidine synthase</fullName>
        <ecNumber evidence="4">6.3.5.3</ecNumber>
    </recommendedName>
    <alternativeName>
        <fullName evidence="15">Formylglycinamide ribonucleotide amidotransferase</fullName>
    </alternativeName>
    <alternativeName>
        <fullName evidence="14">Formylglycinamide ribotide amidotransferase</fullName>
    </alternativeName>
</protein>
<evidence type="ECO:0000259" key="18">
    <source>
        <dbReference type="Pfam" id="PF02769"/>
    </source>
</evidence>
<dbReference type="UniPathway" id="UPA00074">
    <property type="reaction ID" value="UER00128"/>
</dbReference>
<dbReference type="NCBIfam" id="NF003672">
    <property type="entry name" value="PRK05297.1"/>
    <property type="match status" value="1"/>
</dbReference>
<keyword evidence="13" id="KW-0315">Glutamine amidotransferase</keyword>
<dbReference type="Pfam" id="PF13507">
    <property type="entry name" value="GATase_5"/>
    <property type="match status" value="1"/>
</dbReference>
<evidence type="ECO:0000256" key="3">
    <source>
        <dbReference type="ARBA" id="ARBA00008608"/>
    </source>
</evidence>
<dbReference type="EC" id="6.3.5.3" evidence="4"/>
<dbReference type="VEuPathDB" id="VectorBase:SSCA002974"/>
<dbReference type="Pfam" id="PF18072">
    <property type="entry name" value="FGAR-AT_linker"/>
    <property type="match status" value="1"/>
</dbReference>
<evidence type="ECO:0000313" key="22">
    <source>
        <dbReference type="EMBL" id="KPM09765.1"/>
    </source>
</evidence>
<feature type="domain" description="PurM-like C-terminal" evidence="18">
    <location>
        <begin position="857"/>
        <end position="992"/>
    </location>
</feature>
<dbReference type="InterPro" id="IPR055181">
    <property type="entry name" value="FGAR-AT_PurM_N-like"/>
</dbReference>
<evidence type="ECO:0000256" key="6">
    <source>
        <dbReference type="ARBA" id="ARBA00022553"/>
    </source>
</evidence>
<dbReference type="InterPro" id="IPR010073">
    <property type="entry name" value="PurL_large"/>
</dbReference>
<dbReference type="CDD" id="cd01740">
    <property type="entry name" value="GATase1_FGAR_AT"/>
    <property type="match status" value="1"/>
</dbReference>
<dbReference type="SUPFAM" id="SSF56042">
    <property type="entry name" value="PurM C-terminal domain-like"/>
    <property type="match status" value="2"/>
</dbReference>
<keyword evidence="10" id="KW-0658">Purine biosynthesis</keyword>
<dbReference type="FunFam" id="3.30.1330.10:FF:000007">
    <property type="entry name" value="Phosphoribosylformylglycinamidine synthase, putative"/>
    <property type="match status" value="1"/>
</dbReference>
<dbReference type="EMBL" id="JXLN01014036">
    <property type="protein sequence ID" value="KPM09765.1"/>
    <property type="molecule type" value="Genomic_DNA"/>
</dbReference>
<gene>
    <name evidence="22" type="ORF">QR98_0083100</name>
</gene>
<feature type="domain" description="Phosphoribosylformylglycinamidine synthase linker" evidence="19">
    <location>
        <begin position="206"/>
        <end position="255"/>
    </location>
</feature>
<dbReference type="InterPro" id="IPR036921">
    <property type="entry name" value="PurM-like_N_sf"/>
</dbReference>
<evidence type="ECO:0000256" key="13">
    <source>
        <dbReference type="ARBA" id="ARBA00022962"/>
    </source>
</evidence>
<evidence type="ECO:0000256" key="2">
    <source>
        <dbReference type="ARBA" id="ARBA00004920"/>
    </source>
</evidence>
<dbReference type="GO" id="GO:0005524">
    <property type="term" value="F:ATP binding"/>
    <property type="evidence" value="ECO:0007669"/>
    <property type="project" value="UniProtKB-KW"/>
</dbReference>
<dbReference type="SUPFAM" id="SSF109736">
    <property type="entry name" value="FGAM synthase PurL, linker domain"/>
    <property type="match status" value="1"/>
</dbReference>
<keyword evidence="6" id="KW-0597">Phosphoprotein</keyword>
<organism evidence="22 23">
    <name type="scientific">Sarcoptes scabiei</name>
    <name type="common">Itch mite</name>
    <name type="synonym">Acarus scabiei</name>
    <dbReference type="NCBI Taxonomy" id="52283"/>
    <lineage>
        <taxon>Eukaryota</taxon>
        <taxon>Metazoa</taxon>
        <taxon>Ecdysozoa</taxon>
        <taxon>Arthropoda</taxon>
        <taxon>Chelicerata</taxon>
        <taxon>Arachnida</taxon>
        <taxon>Acari</taxon>
        <taxon>Acariformes</taxon>
        <taxon>Sarcoptiformes</taxon>
        <taxon>Astigmata</taxon>
        <taxon>Psoroptidia</taxon>
        <taxon>Sarcoptoidea</taxon>
        <taxon>Sarcoptidae</taxon>
        <taxon>Sarcoptinae</taxon>
        <taxon>Sarcoptes</taxon>
    </lineage>
</organism>
<keyword evidence="8" id="KW-0479">Metal-binding</keyword>
<dbReference type="Pfam" id="PF22689">
    <property type="entry name" value="FGAR-AT_PurM_N-like"/>
    <property type="match status" value="1"/>
</dbReference>
<dbReference type="InterPro" id="IPR036676">
    <property type="entry name" value="PurM-like_C_sf"/>
</dbReference>
<dbReference type="SUPFAM" id="SSF52317">
    <property type="entry name" value="Class I glutamine amidotransferase-like"/>
    <property type="match status" value="1"/>
</dbReference>
<dbReference type="SMART" id="SM01211">
    <property type="entry name" value="GATase_5"/>
    <property type="match status" value="1"/>
</dbReference>
<dbReference type="Pfam" id="PF18076">
    <property type="entry name" value="FGAR-AT_N"/>
    <property type="match status" value="1"/>
</dbReference>
<proteinExistence type="inferred from homology"/>
<dbReference type="CDD" id="cd02204">
    <property type="entry name" value="PurL_repeat2"/>
    <property type="match status" value="1"/>
</dbReference>
<evidence type="ECO:0000259" key="19">
    <source>
        <dbReference type="Pfam" id="PF18072"/>
    </source>
</evidence>
<dbReference type="SUPFAM" id="SSF55326">
    <property type="entry name" value="PurM N-terminal domain-like"/>
    <property type="match status" value="2"/>
</dbReference>
<dbReference type="Proteomes" id="UP000616769">
    <property type="component" value="Unassembled WGS sequence"/>
</dbReference>
<dbReference type="InterPro" id="IPR041609">
    <property type="entry name" value="PurL_linker"/>
</dbReference>
<dbReference type="GO" id="GO:0005737">
    <property type="term" value="C:cytoplasm"/>
    <property type="evidence" value="ECO:0007669"/>
    <property type="project" value="UniProtKB-SubCell"/>
</dbReference>
<evidence type="ECO:0000256" key="10">
    <source>
        <dbReference type="ARBA" id="ARBA00022755"/>
    </source>
</evidence>
<keyword evidence="9" id="KW-0547">Nucleotide-binding</keyword>
<name>A0A132AGS5_SARSC</name>
<dbReference type="Gene3D" id="3.90.650.10">
    <property type="entry name" value="PurM-like C-terminal domain"/>
    <property type="match status" value="2"/>
</dbReference>
<keyword evidence="5" id="KW-0963">Cytoplasm</keyword>
<dbReference type="InterPro" id="IPR029062">
    <property type="entry name" value="Class_I_gatase-like"/>
</dbReference>
<feature type="domain" description="Phosphoribosylformylglycinamidine synthase N-terminal" evidence="20">
    <location>
        <begin position="40"/>
        <end position="177"/>
    </location>
</feature>
<comment type="subcellular location">
    <subcellularLocation>
        <location evidence="1">Cytoplasm</location>
    </subcellularLocation>
</comment>
<dbReference type="Gene3D" id="1.10.8.750">
    <property type="entry name" value="Phosphoribosylformylglycinamidine synthase, linker domain"/>
    <property type="match status" value="1"/>
</dbReference>
<dbReference type="Gene3D" id="3.40.50.880">
    <property type="match status" value="1"/>
</dbReference>
<dbReference type="InterPro" id="IPR040707">
    <property type="entry name" value="FGAR-AT_N"/>
</dbReference>
<dbReference type="GO" id="GO:0004642">
    <property type="term" value="F:phosphoribosylformylglycinamidine synthase activity"/>
    <property type="evidence" value="ECO:0007669"/>
    <property type="project" value="UniProtKB-EC"/>
</dbReference>
<dbReference type="FunFam" id="3.30.1330.10:FF:000010">
    <property type="entry name" value="Phosphoribosylformylglycinamidine synthase"/>
    <property type="match status" value="1"/>
</dbReference>
<keyword evidence="11" id="KW-0067">ATP-binding</keyword>
<dbReference type="PANTHER" id="PTHR10099">
    <property type="entry name" value="PHOSPHORIBOSYLFORMYLGLYCINAMIDINE SYNTHASE"/>
    <property type="match status" value="1"/>
</dbReference>
<evidence type="ECO:0000256" key="5">
    <source>
        <dbReference type="ARBA" id="ARBA00022490"/>
    </source>
</evidence>
<keyword evidence="7" id="KW-0436">Ligase</keyword>
<dbReference type="SUPFAM" id="SSF82697">
    <property type="entry name" value="PurS-like"/>
    <property type="match status" value="1"/>
</dbReference>
<evidence type="ECO:0000256" key="17">
    <source>
        <dbReference type="ARBA" id="ARBA00071729"/>
    </source>
</evidence>
<evidence type="ECO:0000256" key="7">
    <source>
        <dbReference type="ARBA" id="ARBA00022598"/>
    </source>
</evidence>
<dbReference type="FunFam" id="1.10.8.750:FF:000001">
    <property type="entry name" value="Putative phosphoribosylformylglycinamidine synthase"/>
    <property type="match status" value="1"/>
</dbReference>
<keyword evidence="12" id="KW-0460">Magnesium</keyword>
<evidence type="ECO:0000256" key="15">
    <source>
        <dbReference type="ARBA" id="ARBA00032632"/>
    </source>
</evidence>
<dbReference type="NCBIfam" id="TIGR01735">
    <property type="entry name" value="FGAM_synt"/>
    <property type="match status" value="1"/>
</dbReference>
<evidence type="ECO:0000256" key="16">
    <source>
        <dbReference type="ARBA" id="ARBA00057317"/>
    </source>
</evidence>
<evidence type="ECO:0000256" key="4">
    <source>
        <dbReference type="ARBA" id="ARBA00012747"/>
    </source>
</evidence>
<evidence type="ECO:0000256" key="1">
    <source>
        <dbReference type="ARBA" id="ARBA00004496"/>
    </source>
</evidence>
<sequence>MCDKILRYYQSPGLDEDQTKRLLQNIQSKLNLTIRSLRTEFCFYVEHQANLSEEDRSKLEWLLKANFRIQLKENQSQLLNEPPSSNMILIEIGPRLNFSTALSTNAVSICSNIDLRGKISRIEKSTIYLFEFELLIVIDNFTIAPFPLHLKTTNRLTLEKENILVDSMHDKMTEQRYLKPIETFRLPPRKEDWFEIDVLGQGERALKEVSEKLGLAFDDWDIQYYCEMFRDKLRRNPTSVECFDLAQSNSEHSRHWFFKGRIFVNDQEIPDSLIDMVASTQKTTNPNNVIKFNDNSSAIQGFSDLSILIPENSTESSSMEIRKNQTRHIIFTAETHNFPTGVAPFPGATTGTGGRIRDVQAAGRGGHVVAGTAGYSFGNLNIPGYKLEWEDEKEFYPHNFASPLRICIEASNGASDYGNKFGEPILAGFARNFGQRMPDNERIEYIKPIMFTGGIGTIDEKFVKKNVPQLGMNVVKIGGPVYRIGVGGGAASSTEIQGSEGSEDLDFNAKLNRLIRACIEYSNCNIIESIHDQGAGGNGNVLKEISEPMGARIYCDRFSLGDPTINTLELWGAEYQESNAILVRSENSHILEKISKREKCQVDNVGEITDDNHITLIETNQINGKHPVHLNLEMVLASMPRKIFRFKTKSIVLQPLRIPKDQSLIQSLERVLRLPSVASKRYLTTKVDRCVTGLVAQQQCVGPQHTPLSDYALIALNYFSYRGSVTSIGEQPIKGLIKPEANGQLSVAEAITNMMFCVITELADVKCSGNWMWPAKLEGEGASLVRTCQAMCHLMKQLNIAIDGGKDSLSMAAKVRNANQTEVVKSPGTLVISAYAPVPDIRLKVTPKMSIDGCGLILVRLGPANQFRLGGSALAQVYNQLGNECPDLEDGTSLKNCFNLVQKLITKQICTAGHDISDGGLIVCLLEMSFATDCGLDINLPIKNVQTINLLFAEECGIILEIKENYLSSILKEFHSLNIQAVHIGRAIHQKDLLIRHNNDIIISVIIKVFSINFHKESMSRLRDIWEETSFELENYQTNPKCVAEERDGLKNRKTPKWRLSFDLSKVNLNIDSHFKKAPKVAVLREEGINGDREMIASFYMVGFDVVDVTVTDLINNSINLDLFSGLIFPGGFSYADVLGSAKGWAATMKYNSTIEYQLQRFRNRKDTFSLGVCNGCQLMGLLGWIGPEFDGTQGTLLAPNDSRRFECRFSSVLIPETTKAIMFNEMKGSVLGVWVAHGEGKFTFKNSSVQESAMKSVSLVYVDDDNQPTIKYPMNPNGSINGVAGICSEDGRHLAMMPHPERATLSWQWPYFTPEFESIKNSMASPWVKMFENAFKWSMNQR</sequence>
<dbReference type="GO" id="GO:0006189">
    <property type="term" value="P:'de novo' IMP biosynthetic process"/>
    <property type="evidence" value="ECO:0007669"/>
    <property type="project" value="UniProtKB-UniPathway"/>
</dbReference>
<dbReference type="PROSITE" id="PS51273">
    <property type="entry name" value="GATASE_TYPE_1"/>
    <property type="match status" value="1"/>
</dbReference>